<name>A0A1I7X3C9_HETBA</name>
<protein>
    <submittedName>
        <fullName evidence="2">Ovule protein</fullName>
    </submittedName>
</protein>
<dbReference type="Proteomes" id="UP000095283">
    <property type="component" value="Unplaced"/>
</dbReference>
<keyword evidence="1" id="KW-1185">Reference proteome</keyword>
<proteinExistence type="predicted"/>
<evidence type="ECO:0000313" key="1">
    <source>
        <dbReference type="Proteomes" id="UP000095283"/>
    </source>
</evidence>
<dbReference type="AlphaFoldDB" id="A0A1I7X3C9"/>
<evidence type="ECO:0000313" key="2">
    <source>
        <dbReference type="WBParaSite" id="Hba_11889"/>
    </source>
</evidence>
<dbReference type="WBParaSite" id="Hba_11889">
    <property type="protein sequence ID" value="Hba_11889"/>
    <property type="gene ID" value="Hba_11889"/>
</dbReference>
<reference evidence="2" key="1">
    <citation type="submission" date="2016-11" db="UniProtKB">
        <authorList>
            <consortium name="WormBaseParasite"/>
        </authorList>
    </citation>
    <scope>IDENTIFICATION</scope>
</reference>
<accession>A0A1I7X3C9</accession>
<organism evidence="1 2">
    <name type="scientific">Heterorhabditis bacteriophora</name>
    <name type="common">Entomopathogenic nematode worm</name>
    <dbReference type="NCBI Taxonomy" id="37862"/>
    <lineage>
        <taxon>Eukaryota</taxon>
        <taxon>Metazoa</taxon>
        <taxon>Ecdysozoa</taxon>
        <taxon>Nematoda</taxon>
        <taxon>Chromadorea</taxon>
        <taxon>Rhabditida</taxon>
        <taxon>Rhabditina</taxon>
        <taxon>Rhabditomorpha</taxon>
        <taxon>Strongyloidea</taxon>
        <taxon>Heterorhabditidae</taxon>
        <taxon>Heterorhabditis</taxon>
    </lineage>
</organism>
<sequence length="95" mass="11096">MGKIPMVKTLIWYQQSERNSIRVRLKNLSWKVVVTAKQTDTPPCYQPPETIFLEQDAFHACRDSLKKDRQLTSESITTTMTCNLPPYDYHISSFK</sequence>